<dbReference type="InterPro" id="IPR013083">
    <property type="entry name" value="Znf_RING/FYVE/PHD"/>
</dbReference>
<feature type="non-terminal residue" evidence="7">
    <location>
        <position position="299"/>
    </location>
</feature>
<keyword evidence="1" id="KW-0479">Metal-binding</keyword>
<dbReference type="GO" id="GO:0008270">
    <property type="term" value="F:zinc ion binding"/>
    <property type="evidence" value="ECO:0007669"/>
    <property type="project" value="UniProtKB-KW"/>
</dbReference>
<keyword evidence="2 4" id="KW-0863">Zinc-finger</keyword>
<evidence type="ECO:0000256" key="4">
    <source>
        <dbReference type="PROSITE-ProRule" id="PRU00091"/>
    </source>
</evidence>
<keyword evidence="8" id="KW-1185">Reference proteome</keyword>
<evidence type="ECO:0000256" key="1">
    <source>
        <dbReference type="ARBA" id="ARBA00022723"/>
    </source>
</evidence>
<dbReference type="InterPro" id="IPR001849">
    <property type="entry name" value="PH_domain"/>
</dbReference>
<dbReference type="GO" id="GO:0007032">
    <property type="term" value="P:endosome organization"/>
    <property type="evidence" value="ECO:0007669"/>
    <property type="project" value="TreeGrafter"/>
</dbReference>
<feature type="region of interest" description="Disordered" evidence="5">
    <location>
        <begin position="272"/>
        <end position="299"/>
    </location>
</feature>
<organism evidence="7 8">
    <name type="scientific">Basidiobolus meristosporus CBS 931.73</name>
    <dbReference type="NCBI Taxonomy" id="1314790"/>
    <lineage>
        <taxon>Eukaryota</taxon>
        <taxon>Fungi</taxon>
        <taxon>Fungi incertae sedis</taxon>
        <taxon>Zoopagomycota</taxon>
        <taxon>Entomophthoromycotina</taxon>
        <taxon>Basidiobolomycetes</taxon>
        <taxon>Basidiobolales</taxon>
        <taxon>Basidiobolaceae</taxon>
        <taxon>Basidiobolus</taxon>
    </lineage>
</organism>
<evidence type="ECO:0000256" key="3">
    <source>
        <dbReference type="ARBA" id="ARBA00022833"/>
    </source>
</evidence>
<dbReference type="PROSITE" id="PS50178">
    <property type="entry name" value="ZF_FYVE"/>
    <property type="match status" value="1"/>
</dbReference>
<evidence type="ECO:0000256" key="2">
    <source>
        <dbReference type="ARBA" id="ARBA00022771"/>
    </source>
</evidence>
<dbReference type="Proteomes" id="UP000193498">
    <property type="component" value="Unassembled WGS sequence"/>
</dbReference>
<dbReference type="SUPFAM" id="SSF57903">
    <property type="entry name" value="FYVE/PHD zinc finger"/>
    <property type="match status" value="1"/>
</dbReference>
<dbReference type="STRING" id="1314790.A0A1Y1Z786"/>
<dbReference type="SMART" id="SM00233">
    <property type="entry name" value="PH"/>
    <property type="match status" value="1"/>
</dbReference>
<dbReference type="InterPro" id="IPR051765">
    <property type="entry name" value="PH_domain-containing_F"/>
</dbReference>
<gene>
    <name evidence="7" type="ORF">K493DRAFT_333306</name>
</gene>
<accession>A0A1Y1Z786</accession>
<dbReference type="SUPFAM" id="SSF50729">
    <property type="entry name" value="PH domain-like"/>
    <property type="match status" value="1"/>
</dbReference>
<dbReference type="InterPro" id="IPR000306">
    <property type="entry name" value="Znf_FYVE"/>
</dbReference>
<dbReference type="InterPro" id="IPR011993">
    <property type="entry name" value="PH-like_dom_sf"/>
</dbReference>
<evidence type="ECO:0000256" key="5">
    <source>
        <dbReference type="SAM" id="MobiDB-lite"/>
    </source>
</evidence>
<dbReference type="InParanoid" id="A0A1Y1Z786"/>
<dbReference type="OrthoDB" id="70570at2759"/>
<dbReference type="GO" id="GO:0005769">
    <property type="term" value="C:early endosome"/>
    <property type="evidence" value="ECO:0007669"/>
    <property type="project" value="TreeGrafter"/>
</dbReference>
<dbReference type="GO" id="GO:0035091">
    <property type="term" value="F:phosphatidylinositol binding"/>
    <property type="evidence" value="ECO:0007669"/>
    <property type="project" value="TreeGrafter"/>
</dbReference>
<evidence type="ECO:0000259" key="6">
    <source>
        <dbReference type="PROSITE" id="PS50178"/>
    </source>
</evidence>
<dbReference type="Pfam" id="PF01363">
    <property type="entry name" value="FYVE"/>
    <property type="match status" value="1"/>
</dbReference>
<dbReference type="EMBL" id="MCFE01000019">
    <property type="protein sequence ID" value="ORY06111.1"/>
    <property type="molecule type" value="Genomic_DNA"/>
</dbReference>
<dbReference type="PANTHER" id="PTHR46280:SF3">
    <property type="entry name" value="PLECKSTRIN HOMOLOGY DOMAIN-CONTAINING FAMILY F MEMBER 1 HOMOLOG"/>
    <property type="match status" value="1"/>
</dbReference>
<reference evidence="7 8" key="1">
    <citation type="submission" date="2016-07" db="EMBL/GenBank/DDBJ databases">
        <title>Pervasive Adenine N6-methylation of Active Genes in Fungi.</title>
        <authorList>
            <consortium name="DOE Joint Genome Institute"/>
            <person name="Mondo S.J."/>
            <person name="Dannebaum R.O."/>
            <person name="Kuo R.C."/>
            <person name="Labutti K."/>
            <person name="Haridas S."/>
            <person name="Kuo A."/>
            <person name="Salamov A."/>
            <person name="Ahrendt S.R."/>
            <person name="Lipzen A."/>
            <person name="Sullivan W."/>
            <person name="Andreopoulos W.B."/>
            <person name="Clum A."/>
            <person name="Lindquist E."/>
            <person name="Daum C."/>
            <person name="Ramamoorthy G.K."/>
            <person name="Gryganskyi A."/>
            <person name="Culley D."/>
            <person name="Magnuson J.K."/>
            <person name="James T.Y."/>
            <person name="O'Malley M.A."/>
            <person name="Stajich J.E."/>
            <person name="Spatafora J.W."/>
            <person name="Visel A."/>
            <person name="Grigoriev I.V."/>
        </authorList>
    </citation>
    <scope>NUCLEOTIDE SEQUENCE [LARGE SCALE GENOMIC DNA]</scope>
    <source>
        <strain evidence="7 8">CBS 931.73</strain>
    </source>
</reference>
<dbReference type="Gene3D" id="3.30.40.10">
    <property type="entry name" value="Zinc/RING finger domain, C3HC4 (zinc finger)"/>
    <property type="match status" value="1"/>
</dbReference>
<name>A0A1Y1Z786_9FUNG</name>
<dbReference type="InterPro" id="IPR017455">
    <property type="entry name" value="Znf_FYVE-rel"/>
</dbReference>
<sequence>MSFLLRPRAFSRSHKVGPSNSNSFLRGAFIGQSFVFSTKPISKDLLDKEELGYSNKKVTELQAQFGSFDLEKGSQTRFFVMEGALKELNGNLKRDFKLCLFNDLLVCHASTKLNQQYFRNKYISAVAIPDDGDLFNAFQLICDKNVFILMANTEKERDLWVEYIKFYSSELERKGWQIIHWDVPKDENGRAQECMICQKTRFSLSHPRRTCRKCSAEVCGNCSKYKILVSSLSLTQPMRVCSSCYTTHVEGFINPNANNTLLLPTFLNNERKYSDSDSDPETAGSSYPCEPFEKYHRSR</sequence>
<dbReference type="SMART" id="SM00064">
    <property type="entry name" value="FYVE"/>
    <property type="match status" value="1"/>
</dbReference>
<dbReference type="Gene3D" id="2.30.29.30">
    <property type="entry name" value="Pleckstrin-homology domain (PH domain)/Phosphotyrosine-binding domain (PTB)"/>
    <property type="match status" value="1"/>
</dbReference>
<proteinExistence type="predicted"/>
<dbReference type="AlphaFoldDB" id="A0A1Y1Z786"/>
<keyword evidence="3" id="KW-0862">Zinc</keyword>
<evidence type="ECO:0000313" key="8">
    <source>
        <dbReference type="Proteomes" id="UP000193498"/>
    </source>
</evidence>
<feature type="domain" description="FYVE-type" evidence="6">
    <location>
        <begin position="188"/>
        <end position="249"/>
    </location>
</feature>
<dbReference type="InterPro" id="IPR011011">
    <property type="entry name" value="Znf_FYVE_PHD"/>
</dbReference>
<protein>
    <recommendedName>
        <fullName evidence="6">FYVE-type domain-containing protein</fullName>
    </recommendedName>
</protein>
<comment type="caution">
    <text evidence="7">The sequence shown here is derived from an EMBL/GenBank/DDBJ whole genome shotgun (WGS) entry which is preliminary data.</text>
</comment>
<evidence type="ECO:0000313" key="7">
    <source>
        <dbReference type="EMBL" id="ORY06111.1"/>
    </source>
</evidence>
<dbReference type="PANTHER" id="PTHR46280">
    <property type="entry name" value="PLECKSTRIN HOMOLOGY DOMAIN-CONTAINING FAMILY F MEMBER 2-RELATED"/>
    <property type="match status" value="1"/>
</dbReference>